<accession>A0ABW2AAM2</accession>
<protein>
    <recommendedName>
        <fullName evidence="5">Pyridoxine/pyridoxamine 5'-phosphate oxidase</fullName>
        <ecNumber evidence="5">1.4.3.5</ecNumber>
    </recommendedName>
    <alternativeName>
        <fullName evidence="5">PNP/PMP oxidase</fullName>
        <shortName evidence="5">PNPOx</shortName>
    </alternativeName>
    <alternativeName>
        <fullName evidence="5">Pyridoxal 5'-phosphate synthase</fullName>
    </alternativeName>
</protein>
<evidence type="ECO:0000259" key="7">
    <source>
        <dbReference type="Pfam" id="PF10590"/>
    </source>
</evidence>
<dbReference type="EC" id="1.4.3.5" evidence="5"/>
<feature type="domain" description="Pyridoxine 5'-phosphate oxidase dimerisation C-terminal" evidence="7">
    <location>
        <begin position="179"/>
        <end position="226"/>
    </location>
</feature>
<dbReference type="InterPro" id="IPR000659">
    <property type="entry name" value="Pyridox_Oxase"/>
</dbReference>
<evidence type="ECO:0000256" key="4">
    <source>
        <dbReference type="ARBA" id="ARBA00023002"/>
    </source>
</evidence>
<feature type="binding site" evidence="5">
    <location>
        <position position="202"/>
    </location>
    <ligand>
        <name>FMN</name>
        <dbReference type="ChEBI" id="CHEBI:58210"/>
    </ligand>
</feature>
<feature type="binding site" evidence="5">
    <location>
        <position position="134"/>
    </location>
    <ligand>
        <name>substrate</name>
    </ligand>
</feature>
<evidence type="ECO:0000259" key="6">
    <source>
        <dbReference type="Pfam" id="PF01243"/>
    </source>
</evidence>
<dbReference type="NCBIfam" id="NF004231">
    <property type="entry name" value="PRK05679.1"/>
    <property type="match status" value="1"/>
</dbReference>
<comment type="cofactor">
    <cofactor evidence="5">
        <name>FMN</name>
        <dbReference type="ChEBI" id="CHEBI:58210"/>
    </cofactor>
    <text evidence="5">Binds 1 FMN per subunit.</text>
</comment>
<evidence type="ECO:0000256" key="3">
    <source>
        <dbReference type="ARBA" id="ARBA00022643"/>
    </source>
</evidence>
<evidence type="ECO:0000313" key="9">
    <source>
        <dbReference type="Proteomes" id="UP001596298"/>
    </source>
</evidence>
<comment type="function">
    <text evidence="5">Catalyzes the oxidation of either pyridoxine 5'-phosphate (PNP) or pyridoxamine 5'-phosphate (PMP) into pyridoxal 5'-phosphate (PLP).</text>
</comment>
<feature type="binding site" evidence="5">
    <location>
        <begin position="79"/>
        <end position="80"/>
    </location>
    <ligand>
        <name>FMN</name>
        <dbReference type="ChEBI" id="CHEBI:58210"/>
    </ligand>
</feature>
<evidence type="ECO:0000256" key="2">
    <source>
        <dbReference type="ARBA" id="ARBA00022630"/>
    </source>
</evidence>
<comment type="caution">
    <text evidence="5">Lacks conserved residue(s) required for the propagation of feature annotation.</text>
</comment>
<proteinExistence type="inferred from homology"/>
<keyword evidence="4 5" id="KW-0560">Oxidoreductase</keyword>
<dbReference type="PROSITE" id="PS01064">
    <property type="entry name" value="PYRIDOX_OXIDASE"/>
    <property type="match status" value="1"/>
</dbReference>
<feature type="binding site" evidence="5">
    <location>
        <position position="126"/>
    </location>
    <ligand>
        <name>substrate</name>
    </ligand>
</feature>
<dbReference type="NCBIfam" id="TIGR00558">
    <property type="entry name" value="pdxH"/>
    <property type="match status" value="1"/>
</dbReference>
<dbReference type="GO" id="GO:0004733">
    <property type="term" value="F:pyridoxamine phosphate oxidase activity"/>
    <property type="evidence" value="ECO:0007669"/>
    <property type="project" value="UniProtKB-EC"/>
</dbReference>
<dbReference type="Proteomes" id="UP001596298">
    <property type="component" value="Unassembled WGS sequence"/>
</dbReference>
<feature type="binding site" evidence="5">
    <location>
        <position position="130"/>
    </location>
    <ligand>
        <name>substrate</name>
    </ligand>
</feature>
<feature type="binding site" evidence="5">
    <location>
        <position position="192"/>
    </location>
    <ligand>
        <name>FMN</name>
        <dbReference type="ChEBI" id="CHEBI:58210"/>
    </ligand>
</feature>
<comment type="catalytic activity">
    <reaction evidence="5">
        <text>pyridoxamine 5'-phosphate + O2 + H2O = pyridoxal 5'-phosphate + H2O2 + NH4(+)</text>
        <dbReference type="Rhea" id="RHEA:15817"/>
        <dbReference type="ChEBI" id="CHEBI:15377"/>
        <dbReference type="ChEBI" id="CHEBI:15379"/>
        <dbReference type="ChEBI" id="CHEBI:16240"/>
        <dbReference type="ChEBI" id="CHEBI:28938"/>
        <dbReference type="ChEBI" id="CHEBI:58451"/>
        <dbReference type="ChEBI" id="CHEBI:597326"/>
        <dbReference type="EC" id="1.4.3.5"/>
    </reaction>
</comment>
<keyword evidence="9" id="KW-1185">Reference proteome</keyword>
<keyword evidence="3 5" id="KW-0288">FMN</keyword>
<dbReference type="PANTHER" id="PTHR10851:SF0">
    <property type="entry name" value="PYRIDOXINE-5'-PHOSPHATE OXIDASE"/>
    <property type="match status" value="1"/>
</dbReference>
<dbReference type="SUPFAM" id="SSF50475">
    <property type="entry name" value="FMN-binding split barrel"/>
    <property type="match status" value="1"/>
</dbReference>
<dbReference type="PANTHER" id="PTHR10851">
    <property type="entry name" value="PYRIDOXINE-5-PHOSPHATE OXIDASE"/>
    <property type="match status" value="1"/>
</dbReference>
<dbReference type="InterPro" id="IPR019740">
    <property type="entry name" value="Pyridox_Oxase_CS"/>
</dbReference>
<dbReference type="EMBL" id="JBHSWH010000001">
    <property type="protein sequence ID" value="MFC6703880.1"/>
    <property type="molecule type" value="Genomic_DNA"/>
</dbReference>
<dbReference type="Pfam" id="PF10590">
    <property type="entry name" value="PNP_phzG_C"/>
    <property type="match status" value="1"/>
</dbReference>
<comment type="pathway">
    <text evidence="5">Cofactor metabolism; pyridoxal 5'-phosphate salvage; pyridoxal 5'-phosphate from pyridoxine 5'-phosphate: step 1/1.</text>
</comment>
<dbReference type="InterPro" id="IPR012349">
    <property type="entry name" value="Split_barrel_FMN-bd"/>
</dbReference>
<comment type="similarity">
    <text evidence="1 5">Belongs to the pyridoxamine 5'-phosphate oxidase family.</text>
</comment>
<feature type="binding site" evidence="5">
    <location>
        <begin position="143"/>
        <end position="144"/>
    </location>
    <ligand>
        <name>FMN</name>
        <dbReference type="ChEBI" id="CHEBI:58210"/>
    </ligand>
</feature>
<feature type="binding site" evidence="5">
    <location>
        <begin position="198"/>
        <end position="200"/>
    </location>
    <ligand>
        <name>substrate</name>
    </ligand>
</feature>
<dbReference type="Gene3D" id="2.30.110.10">
    <property type="entry name" value="Electron Transport, Fmn-binding Protein, Chain A"/>
    <property type="match status" value="1"/>
</dbReference>
<feature type="binding site" evidence="5">
    <location>
        <position position="85"/>
    </location>
    <ligand>
        <name>FMN</name>
        <dbReference type="ChEBI" id="CHEBI:58210"/>
    </ligand>
</feature>
<keyword evidence="5" id="KW-0664">Pyridoxine biosynthesis</keyword>
<dbReference type="InterPro" id="IPR019576">
    <property type="entry name" value="Pyridoxamine_oxidase_dimer_C"/>
</dbReference>
<evidence type="ECO:0000313" key="8">
    <source>
        <dbReference type="EMBL" id="MFC6703880.1"/>
    </source>
</evidence>
<feature type="binding site" evidence="5">
    <location>
        <begin position="64"/>
        <end position="69"/>
    </location>
    <ligand>
        <name>FMN</name>
        <dbReference type="ChEBI" id="CHEBI:58210"/>
    </ligand>
</feature>
<evidence type="ECO:0000256" key="5">
    <source>
        <dbReference type="HAMAP-Rule" id="MF_01629"/>
    </source>
</evidence>
<reference evidence="9" key="1">
    <citation type="journal article" date="2019" name="Int. J. Syst. Evol. Microbiol.">
        <title>The Global Catalogue of Microorganisms (GCM) 10K type strain sequencing project: providing services to taxonomists for standard genome sequencing and annotation.</title>
        <authorList>
            <consortium name="The Broad Institute Genomics Platform"/>
            <consortium name="The Broad Institute Genome Sequencing Center for Infectious Disease"/>
            <person name="Wu L."/>
            <person name="Ma J."/>
        </authorList>
    </citation>
    <scope>NUCLEOTIDE SEQUENCE [LARGE SCALE GENOMIC DNA]</scope>
    <source>
        <strain evidence="9">CCUG 58127</strain>
    </source>
</reference>
<feature type="binding site" evidence="5">
    <location>
        <position position="69"/>
    </location>
    <ligand>
        <name>substrate</name>
    </ligand>
</feature>
<comment type="pathway">
    <text evidence="5">Cofactor metabolism; pyridoxal 5'-phosphate salvage; pyridoxal 5'-phosphate from pyridoxamine 5'-phosphate: step 1/1.</text>
</comment>
<keyword evidence="2 5" id="KW-0285">Flavoprotein</keyword>
<name>A0ABW2AAM2_9MICO</name>
<feature type="domain" description="Pyridoxamine 5'-phosphate oxidase N-terminal" evidence="6">
    <location>
        <begin position="44"/>
        <end position="157"/>
    </location>
</feature>
<dbReference type="InterPro" id="IPR011576">
    <property type="entry name" value="Pyridox_Oxase_N"/>
</dbReference>
<dbReference type="HAMAP" id="MF_01629">
    <property type="entry name" value="PdxH"/>
    <property type="match status" value="1"/>
</dbReference>
<feature type="binding site" evidence="5">
    <location>
        <position position="86"/>
    </location>
    <ligand>
        <name>FMN</name>
        <dbReference type="ChEBI" id="CHEBI:58210"/>
    </ligand>
</feature>
<comment type="caution">
    <text evidence="8">The sequence shown here is derived from an EMBL/GenBank/DDBJ whole genome shotgun (WGS) entry which is preliminary data.</text>
</comment>
<comment type="catalytic activity">
    <reaction evidence="5">
        <text>pyridoxine 5'-phosphate + O2 = pyridoxal 5'-phosphate + H2O2</text>
        <dbReference type="Rhea" id="RHEA:15149"/>
        <dbReference type="ChEBI" id="CHEBI:15379"/>
        <dbReference type="ChEBI" id="CHEBI:16240"/>
        <dbReference type="ChEBI" id="CHEBI:58589"/>
        <dbReference type="ChEBI" id="CHEBI:597326"/>
        <dbReference type="EC" id="1.4.3.5"/>
    </reaction>
</comment>
<evidence type="ECO:0000256" key="1">
    <source>
        <dbReference type="ARBA" id="ARBA00007301"/>
    </source>
</evidence>
<organism evidence="8 9">
    <name type="scientific">Flexivirga alba</name>
    <dbReference type="NCBI Taxonomy" id="702742"/>
    <lineage>
        <taxon>Bacteria</taxon>
        <taxon>Bacillati</taxon>
        <taxon>Actinomycetota</taxon>
        <taxon>Actinomycetes</taxon>
        <taxon>Micrococcales</taxon>
        <taxon>Dermacoccaceae</taxon>
        <taxon>Flexivirga</taxon>
    </lineage>
</organism>
<comment type="subunit">
    <text evidence="5">Homodimer.</text>
</comment>
<dbReference type="PIRSF" id="PIRSF000190">
    <property type="entry name" value="Pyd_amn-ph_oxd"/>
    <property type="match status" value="1"/>
</dbReference>
<dbReference type="RefSeq" id="WP_382397624.1">
    <property type="nucleotide sequence ID" value="NZ_JBHSWH010000001.1"/>
</dbReference>
<gene>
    <name evidence="5 8" type="primary">pdxH</name>
    <name evidence="8" type="ORF">ACFQDH_00970</name>
</gene>
<dbReference type="Pfam" id="PF01243">
    <property type="entry name" value="PNPOx_N"/>
    <property type="match status" value="1"/>
</dbReference>
<sequence length="226" mass="25339">MQPIKRWDYAGEGLDEHELPPGPWNLIDQWVADARARQDERGDVPEPEAISVATVGGDGQPHVRTVLMRYLAQDGPGFYTNFGSRKGLDLAANPRIAAALTWPPMYRAIRFTGMAQRLPEQVTTDYFRSRPYGSRIGAWASHQSQPTATRAQLEEAVASYEAKWPDTGSAQGVPLPDFWGGYVVHCDEVEFWAGRSSRLHDRLVYVRTGDGDLADGTSWRIERRQP</sequence>